<evidence type="ECO:0000313" key="2">
    <source>
        <dbReference type="EMBL" id="MPN19853.1"/>
    </source>
</evidence>
<sequence>MAALSLLSPLFLIIAAAIKIDSDGSVFFKQKRLTKNGTVFHMYKFRSMVVGAEKMGAGLFNYENDPRVTRVGRFLRHSSLDELPQLINVLKGEMSLVGPRPCVDGELGDYETLNVRYKKRFTVLPGMTGYAQVCGRNDISWDEKVTLDNAYIALFKKYGVWIDIKILFKTAVNILAHRDIYEKKSDAHLDDAQSAEISMREIIEKAHAAEAENDEELK</sequence>
<dbReference type="EC" id="2.7.8.31" evidence="2"/>
<dbReference type="Pfam" id="PF02397">
    <property type="entry name" value="Bac_transf"/>
    <property type="match status" value="1"/>
</dbReference>
<dbReference type="EMBL" id="VSSQ01067467">
    <property type="protein sequence ID" value="MPN19853.1"/>
    <property type="molecule type" value="Genomic_DNA"/>
</dbReference>
<dbReference type="GO" id="GO:0089702">
    <property type="term" value="F:undecaprenyl-phosphate glucose phosphotransferase activity"/>
    <property type="evidence" value="ECO:0007669"/>
    <property type="project" value="UniProtKB-EC"/>
</dbReference>
<name>A0A645G7E0_9ZZZZ</name>
<dbReference type="AlphaFoldDB" id="A0A645G7E0"/>
<accession>A0A645G7E0</accession>
<keyword evidence="2" id="KW-0808">Transferase</keyword>
<feature type="domain" description="Bacterial sugar transferase" evidence="1">
    <location>
        <begin position="2"/>
        <end position="175"/>
    </location>
</feature>
<gene>
    <name evidence="2" type="primary">gumD_6</name>
    <name evidence="2" type="ORF">SDC9_167226</name>
</gene>
<evidence type="ECO:0000259" key="1">
    <source>
        <dbReference type="Pfam" id="PF02397"/>
    </source>
</evidence>
<dbReference type="InterPro" id="IPR003362">
    <property type="entry name" value="Bact_transf"/>
</dbReference>
<dbReference type="PANTHER" id="PTHR30576">
    <property type="entry name" value="COLANIC BIOSYNTHESIS UDP-GLUCOSE LIPID CARRIER TRANSFERASE"/>
    <property type="match status" value="1"/>
</dbReference>
<protein>
    <submittedName>
        <fullName evidence="2">UDP-glucose:undecaprenyl-phosphate glucose-1-phosphate transferase</fullName>
        <ecNumber evidence="2">2.7.8.31</ecNumber>
    </submittedName>
</protein>
<organism evidence="2">
    <name type="scientific">bioreactor metagenome</name>
    <dbReference type="NCBI Taxonomy" id="1076179"/>
    <lineage>
        <taxon>unclassified sequences</taxon>
        <taxon>metagenomes</taxon>
        <taxon>ecological metagenomes</taxon>
    </lineage>
</organism>
<proteinExistence type="predicted"/>
<dbReference type="PANTHER" id="PTHR30576:SF0">
    <property type="entry name" value="UNDECAPRENYL-PHOSPHATE N-ACETYLGALACTOSAMINYL 1-PHOSPHATE TRANSFERASE-RELATED"/>
    <property type="match status" value="1"/>
</dbReference>
<reference evidence="2" key="1">
    <citation type="submission" date="2019-08" db="EMBL/GenBank/DDBJ databases">
        <authorList>
            <person name="Kucharzyk K."/>
            <person name="Murdoch R.W."/>
            <person name="Higgins S."/>
            <person name="Loffler F."/>
        </authorList>
    </citation>
    <scope>NUCLEOTIDE SEQUENCE</scope>
</reference>
<comment type="caution">
    <text evidence="2">The sequence shown here is derived from an EMBL/GenBank/DDBJ whole genome shotgun (WGS) entry which is preliminary data.</text>
</comment>